<evidence type="ECO:0000313" key="3">
    <source>
        <dbReference type="Proteomes" id="UP000028059"/>
    </source>
</evidence>
<keyword evidence="1" id="KW-0812">Transmembrane</keyword>
<reference evidence="2 3" key="1">
    <citation type="submission" date="2014-06" db="EMBL/GenBank/DDBJ databases">
        <authorList>
            <person name="Ngugi D.K."/>
            <person name="Blom J."/>
            <person name="Alam I."/>
            <person name="Rashid M."/>
            <person name="Ba Alawi W."/>
            <person name="Zhang G."/>
            <person name="Hikmawan T."/>
            <person name="Guan Y."/>
            <person name="Antunes A."/>
            <person name="Siam R."/>
            <person name="ElDorry H."/>
            <person name="Bajic V."/>
            <person name="Stingl U."/>
        </authorList>
    </citation>
    <scope>NUCLEOTIDE SEQUENCE [LARGE SCALE GENOMIC DNA]</scope>
    <source>
        <strain evidence="2">SCGC AAA799-N04</strain>
    </source>
</reference>
<comment type="caution">
    <text evidence="2">The sequence shown here is derived from an EMBL/GenBank/DDBJ whole genome shotgun (WGS) entry which is preliminary data.</text>
</comment>
<evidence type="ECO:0000256" key="1">
    <source>
        <dbReference type="SAM" id="Phobius"/>
    </source>
</evidence>
<proteinExistence type="predicted"/>
<evidence type="ECO:0000313" key="2">
    <source>
        <dbReference type="EMBL" id="KEQ57440.1"/>
    </source>
</evidence>
<name>A0A081RQG7_9ARCH</name>
<protein>
    <submittedName>
        <fullName evidence="2">Uncharacterized protein</fullName>
    </submittedName>
</protein>
<dbReference type="Proteomes" id="UP000028059">
    <property type="component" value="Unassembled WGS sequence"/>
</dbReference>
<gene>
    <name evidence="2" type="ORF">AAA799N04_00132</name>
</gene>
<keyword evidence="3" id="KW-1185">Reference proteome</keyword>
<dbReference type="EMBL" id="JOKN01000001">
    <property type="protein sequence ID" value="KEQ57440.1"/>
    <property type="molecule type" value="Genomic_DNA"/>
</dbReference>
<accession>A0A081RQG7</accession>
<sequence>MLIMKKCGVFGNLKPIIIPVLTVVSFSYFMAELFGQTIPNTVWTFFKEASFVIVMAAAIIFALVWFWRAIPHKTPNNYTIISYDVFGESPIDGLRVEFKTRDVAWSFMKQYKKSYPLYHFALISDIAETEKKTIIRYL</sequence>
<keyword evidence="1" id="KW-1133">Transmembrane helix</keyword>
<feature type="transmembrane region" description="Helical" evidence="1">
    <location>
        <begin position="51"/>
        <end position="70"/>
    </location>
</feature>
<dbReference type="AlphaFoldDB" id="A0A081RQG7"/>
<organism evidence="2 3">
    <name type="scientific">Marine Group I thaumarchaeote SCGC AAA799-N04</name>
    <dbReference type="NCBI Taxonomy" id="1502293"/>
    <lineage>
        <taxon>Archaea</taxon>
        <taxon>Nitrososphaerota</taxon>
        <taxon>Marine Group I</taxon>
    </lineage>
</organism>
<keyword evidence="1" id="KW-0472">Membrane</keyword>
<feature type="transmembrane region" description="Helical" evidence="1">
    <location>
        <begin position="12"/>
        <end position="31"/>
    </location>
</feature>
<dbReference type="PATRIC" id="fig|1502293.3.peg.118"/>